<keyword evidence="9" id="KW-0560">Oxidoreductase</keyword>
<keyword evidence="5 14" id="KW-0812">Transmembrane</keyword>
<dbReference type="InterPro" id="IPR023234">
    <property type="entry name" value="NarG-like_domain"/>
</dbReference>
<dbReference type="PANTHER" id="PTHR30598">
    <property type="entry name" value="NITRATE REDUCTASE PRIVATE CHAPERONE, REDOX ENZYME MATURATION PROTEIN REMP FAMILY"/>
    <property type="match status" value="1"/>
</dbReference>
<evidence type="ECO:0000256" key="10">
    <source>
        <dbReference type="ARBA" id="ARBA00023004"/>
    </source>
</evidence>
<feature type="binding site" description="axial binding residue" evidence="13">
    <location>
        <position position="207"/>
    </location>
    <ligand>
        <name>heme b</name>
        <dbReference type="ChEBI" id="CHEBI:60344"/>
        <label>1</label>
    </ligand>
    <ligandPart>
        <name>Fe</name>
        <dbReference type="ChEBI" id="CHEBI:18248"/>
    </ligandPart>
</feature>
<evidence type="ECO:0000313" key="17">
    <source>
        <dbReference type="Proteomes" id="UP000180098"/>
    </source>
</evidence>
<feature type="transmembrane region" description="Helical" evidence="14">
    <location>
        <begin position="6"/>
        <end position="26"/>
    </location>
</feature>
<dbReference type="InterPro" id="IPR036197">
    <property type="entry name" value="NarG-like_sf"/>
</dbReference>
<evidence type="ECO:0000256" key="7">
    <source>
        <dbReference type="ARBA" id="ARBA00022982"/>
    </source>
</evidence>
<dbReference type="NCBIfam" id="TIGR00351">
    <property type="entry name" value="narI"/>
    <property type="match status" value="1"/>
</dbReference>
<organism evidence="16 17">
    <name type="scientific">Anaerobacillus arseniciselenatis</name>
    <dbReference type="NCBI Taxonomy" id="85682"/>
    <lineage>
        <taxon>Bacteria</taxon>
        <taxon>Bacillati</taxon>
        <taxon>Bacillota</taxon>
        <taxon>Bacilli</taxon>
        <taxon>Bacillales</taxon>
        <taxon>Bacillaceae</taxon>
        <taxon>Anaerobacillus</taxon>
    </lineage>
</organism>
<feature type="transmembrane region" description="Helical" evidence="14">
    <location>
        <begin position="132"/>
        <end position="156"/>
    </location>
</feature>
<dbReference type="InterPro" id="IPR003816">
    <property type="entry name" value="Nitrate_red_gam"/>
</dbReference>
<evidence type="ECO:0000256" key="6">
    <source>
        <dbReference type="ARBA" id="ARBA00022723"/>
    </source>
</evidence>
<feature type="domain" description="NarG-like" evidence="15">
    <location>
        <begin position="5"/>
        <end position="226"/>
    </location>
</feature>
<feature type="transmembrane region" description="Helical" evidence="14">
    <location>
        <begin position="176"/>
        <end position="200"/>
    </location>
</feature>
<evidence type="ECO:0000256" key="3">
    <source>
        <dbReference type="ARBA" id="ARBA00022475"/>
    </source>
</evidence>
<reference evidence="16 17" key="1">
    <citation type="submission" date="2016-10" db="EMBL/GenBank/DDBJ databases">
        <title>Draft genome sequences of four alkaliphilic bacteria belonging to the Anaerobacillus genus.</title>
        <authorList>
            <person name="Bassil N.M."/>
            <person name="Lloyd J.R."/>
        </authorList>
    </citation>
    <scope>NUCLEOTIDE SEQUENCE [LARGE SCALE GENOMIC DNA]</scope>
    <source>
        <strain evidence="16 17">DSM 15340</strain>
    </source>
</reference>
<feature type="transmembrane region" description="Helical" evidence="14">
    <location>
        <begin position="93"/>
        <end position="112"/>
    </location>
</feature>
<protein>
    <submittedName>
        <fullName evidence="16">Respiratory nitrate reductase subunit gamma</fullName>
    </submittedName>
</protein>
<dbReference type="GO" id="GO:0042128">
    <property type="term" value="P:nitrate assimilation"/>
    <property type="evidence" value="ECO:0007669"/>
    <property type="project" value="UniProtKB-KW"/>
</dbReference>
<dbReference type="GO" id="GO:0008940">
    <property type="term" value="F:nitrate reductase activity"/>
    <property type="evidence" value="ECO:0007669"/>
    <property type="project" value="InterPro"/>
</dbReference>
<feature type="binding site" description="axial binding residue" evidence="13">
    <location>
        <position position="189"/>
    </location>
    <ligand>
        <name>heme b</name>
        <dbReference type="ChEBI" id="CHEBI:60344"/>
        <label>1</label>
    </ligand>
    <ligandPart>
        <name>Fe</name>
        <dbReference type="ChEBI" id="CHEBI:18248"/>
    </ligandPart>
</feature>
<dbReference type="PANTHER" id="PTHR30598:SF3">
    <property type="entry name" value="RESPIRATORY NITRATE REDUCTASE 1 GAMMA CHAIN"/>
    <property type="match status" value="1"/>
</dbReference>
<evidence type="ECO:0000256" key="8">
    <source>
        <dbReference type="ARBA" id="ARBA00022989"/>
    </source>
</evidence>
<dbReference type="Proteomes" id="UP000180098">
    <property type="component" value="Unassembled WGS sequence"/>
</dbReference>
<evidence type="ECO:0000256" key="13">
    <source>
        <dbReference type="PIRSR" id="PIRSR603816-1"/>
    </source>
</evidence>
<dbReference type="GO" id="GO:0009055">
    <property type="term" value="F:electron transfer activity"/>
    <property type="evidence" value="ECO:0007669"/>
    <property type="project" value="TreeGrafter"/>
</dbReference>
<accession>A0A1S2LJ55</accession>
<evidence type="ECO:0000256" key="5">
    <source>
        <dbReference type="ARBA" id="ARBA00022692"/>
    </source>
</evidence>
<evidence type="ECO:0000256" key="11">
    <source>
        <dbReference type="ARBA" id="ARBA00023063"/>
    </source>
</evidence>
<dbReference type="GO" id="GO:0005886">
    <property type="term" value="C:plasma membrane"/>
    <property type="evidence" value="ECO:0007669"/>
    <property type="project" value="UniProtKB-SubCell"/>
</dbReference>
<evidence type="ECO:0000256" key="12">
    <source>
        <dbReference type="ARBA" id="ARBA00023136"/>
    </source>
</evidence>
<keyword evidence="3" id="KW-1003">Cell membrane</keyword>
<keyword evidence="6" id="KW-0479">Metal-binding</keyword>
<evidence type="ECO:0000256" key="1">
    <source>
        <dbReference type="ARBA" id="ARBA00004651"/>
    </source>
</evidence>
<dbReference type="GO" id="GO:0020037">
    <property type="term" value="F:heme binding"/>
    <property type="evidence" value="ECO:0007669"/>
    <property type="project" value="TreeGrafter"/>
</dbReference>
<keyword evidence="7" id="KW-0249">Electron transport</keyword>
<keyword evidence="4 13" id="KW-0349">Heme</keyword>
<dbReference type="OrthoDB" id="9788113at2"/>
<evidence type="ECO:0000256" key="2">
    <source>
        <dbReference type="ARBA" id="ARBA00022448"/>
    </source>
</evidence>
<dbReference type="AlphaFoldDB" id="A0A1S2LJ55"/>
<keyword evidence="8 14" id="KW-1133">Transmembrane helix</keyword>
<dbReference type="RefSeq" id="WP_071313338.1">
    <property type="nucleotide sequence ID" value="NZ_MLQQ01000021.1"/>
</dbReference>
<evidence type="ECO:0000256" key="14">
    <source>
        <dbReference type="SAM" id="Phobius"/>
    </source>
</evidence>
<feature type="transmembrane region" description="Helical" evidence="14">
    <location>
        <begin position="55"/>
        <end position="73"/>
    </location>
</feature>
<sequence length="239" mass="27697">MYFIDQFLWLIFPYITLTIFVVGHIYRYNTDQFGWQARSSEFLHKDRNLKWGSTLFHWGIILVFFGHVAGILVPKGFYEIIGISEPLYHWGAIWIGGGAGVITVVGVILLLVRRSTVERIRKNSTRSDFIVLILLSFVILTGFTNTVGYTATGGTFDYRDTVGPWFRGILLFSPNYQLMVGAPIGFQIHILSSFLLFAIWPFTRLVHMWSIPLTYLNRHYIVYRKRNPKKAFKAMERNS</sequence>
<dbReference type="Pfam" id="PF02665">
    <property type="entry name" value="Nitrate_red_gam"/>
    <property type="match status" value="1"/>
</dbReference>
<gene>
    <name evidence="16" type="ORF">BKP35_10660</name>
</gene>
<evidence type="ECO:0000256" key="4">
    <source>
        <dbReference type="ARBA" id="ARBA00022617"/>
    </source>
</evidence>
<keyword evidence="11" id="KW-0534">Nitrate assimilation</keyword>
<dbReference type="Gene3D" id="1.20.950.20">
    <property type="entry name" value="Transmembrane di-heme cytochromes, Chain C"/>
    <property type="match status" value="1"/>
</dbReference>
<dbReference type="FunFam" id="1.20.950.20:FF:000001">
    <property type="entry name" value="Respiratory nitrate reductase subunit gamma"/>
    <property type="match status" value="1"/>
</dbReference>
<evidence type="ECO:0000256" key="9">
    <source>
        <dbReference type="ARBA" id="ARBA00023002"/>
    </source>
</evidence>
<dbReference type="GO" id="GO:0019645">
    <property type="term" value="P:anaerobic electron transport chain"/>
    <property type="evidence" value="ECO:0007669"/>
    <property type="project" value="TreeGrafter"/>
</dbReference>
<keyword evidence="12 14" id="KW-0472">Membrane</keyword>
<dbReference type="EMBL" id="MLQQ01000021">
    <property type="protein sequence ID" value="OIJ12260.1"/>
    <property type="molecule type" value="Genomic_DNA"/>
</dbReference>
<dbReference type="GO" id="GO:0009325">
    <property type="term" value="C:nitrate reductase complex"/>
    <property type="evidence" value="ECO:0007669"/>
    <property type="project" value="InterPro"/>
</dbReference>
<keyword evidence="10 13" id="KW-0408">Iron</keyword>
<dbReference type="InterPro" id="IPR051936">
    <property type="entry name" value="Heme-iron_electron_transfer"/>
</dbReference>
<evidence type="ECO:0000259" key="15">
    <source>
        <dbReference type="Pfam" id="PF02665"/>
    </source>
</evidence>
<comment type="caution">
    <text evidence="16">The sequence shown here is derived from an EMBL/GenBank/DDBJ whole genome shotgun (WGS) entry which is preliminary data.</text>
</comment>
<proteinExistence type="predicted"/>
<dbReference type="GO" id="GO:0046872">
    <property type="term" value="F:metal ion binding"/>
    <property type="evidence" value="ECO:0007669"/>
    <property type="project" value="UniProtKB-KW"/>
</dbReference>
<feature type="binding site" description="axial binding residue" evidence="13">
    <location>
        <position position="67"/>
    </location>
    <ligand>
        <name>heme b</name>
        <dbReference type="ChEBI" id="CHEBI:60344"/>
        <label>1</label>
    </ligand>
    <ligandPart>
        <name>Fe</name>
        <dbReference type="ChEBI" id="CHEBI:18248"/>
    </ligandPart>
</feature>
<comment type="subcellular location">
    <subcellularLocation>
        <location evidence="1">Cell membrane</location>
        <topology evidence="1">Multi-pass membrane protein</topology>
    </subcellularLocation>
</comment>
<evidence type="ECO:0000313" key="16">
    <source>
        <dbReference type="EMBL" id="OIJ12260.1"/>
    </source>
</evidence>
<name>A0A1S2LJ55_9BACI</name>
<keyword evidence="17" id="KW-1185">Reference proteome</keyword>
<feature type="binding site" description="axial binding residue" evidence="13">
    <location>
        <position position="57"/>
    </location>
    <ligand>
        <name>heme b</name>
        <dbReference type="ChEBI" id="CHEBI:60344"/>
        <label>1</label>
    </ligand>
    <ligandPart>
        <name>Fe</name>
        <dbReference type="ChEBI" id="CHEBI:18248"/>
    </ligandPart>
</feature>
<keyword evidence="2" id="KW-0813">Transport</keyword>
<dbReference type="SUPFAM" id="SSF103501">
    <property type="entry name" value="Respiratory nitrate reductase 1 gamma chain"/>
    <property type="match status" value="1"/>
</dbReference>